<proteinExistence type="predicted"/>
<evidence type="ECO:0000313" key="2">
    <source>
        <dbReference type="EMBL" id="SNR32282.1"/>
    </source>
</evidence>
<keyword evidence="1" id="KW-0175">Coiled coil</keyword>
<dbReference type="EMBL" id="FZNX01000001">
    <property type="protein sequence ID" value="SNR32282.1"/>
    <property type="molecule type" value="Genomic_DNA"/>
</dbReference>
<gene>
    <name evidence="2" type="ORF">SAMN04488111_0310</name>
</gene>
<dbReference type="OrthoDB" id="1434642at2"/>
<evidence type="ECO:0000256" key="1">
    <source>
        <dbReference type="SAM" id="Coils"/>
    </source>
</evidence>
<accession>A0A238VCZ8</accession>
<evidence type="ECO:0000313" key="3">
    <source>
        <dbReference type="Proteomes" id="UP000198412"/>
    </source>
</evidence>
<keyword evidence="3" id="KW-1185">Reference proteome</keyword>
<dbReference type="Proteomes" id="UP000198412">
    <property type="component" value="Unassembled WGS sequence"/>
</dbReference>
<name>A0A238VCZ8_9FLAO</name>
<feature type="coiled-coil region" evidence="1">
    <location>
        <begin position="53"/>
        <end position="147"/>
    </location>
</feature>
<protein>
    <submittedName>
        <fullName evidence="2">Uncharacterized protein</fullName>
    </submittedName>
</protein>
<reference evidence="3" key="1">
    <citation type="submission" date="2017-06" db="EMBL/GenBank/DDBJ databases">
        <authorList>
            <person name="Varghese N."/>
            <person name="Submissions S."/>
        </authorList>
    </citation>
    <scope>NUCLEOTIDE SEQUENCE [LARGE SCALE GENOMIC DNA]</scope>
    <source>
        <strain evidence="3">DSM 27993</strain>
    </source>
</reference>
<organism evidence="2 3">
    <name type="scientific">Lutibacter flavus</name>
    <dbReference type="NCBI Taxonomy" id="691689"/>
    <lineage>
        <taxon>Bacteria</taxon>
        <taxon>Pseudomonadati</taxon>
        <taxon>Bacteroidota</taxon>
        <taxon>Flavobacteriia</taxon>
        <taxon>Flavobacteriales</taxon>
        <taxon>Flavobacteriaceae</taxon>
        <taxon>Lutibacter</taxon>
    </lineage>
</organism>
<dbReference type="RefSeq" id="WP_089376670.1">
    <property type="nucleotide sequence ID" value="NZ_FZNX01000001.1"/>
</dbReference>
<sequence>MKDKNENQFIDKIIIALRKTAISLEKFQVKAALGKAEAKDTYEEVKKEFNLYIHDSEYKIKKVKENIDDLKAKFEELLVQLDLGKAETIQAFKKQKKQLLLTLHEIEVKIKSNETLKRMYAITLIEIEQFKIQLEILEGEYKKDKKAAISSFKKGKEEFNSFIDKITAKYSKKKEETKLEHFQNEIAEAFSHFKNAFSNS</sequence>
<dbReference type="AlphaFoldDB" id="A0A238VCZ8"/>